<feature type="domain" description="Aminoglycoside phosphotransferase" evidence="2">
    <location>
        <begin position="32"/>
        <end position="270"/>
    </location>
</feature>
<protein>
    <submittedName>
        <fullName evidence="3">Phosphotransferase</fullName>
    </submittedName>
</protein>
<dbReference type="PANTHER" id="PTHR21310">
    <property type="entry name" value="AMINOGLYCOSIDE PHOSPHOTRANSFERASE-RELATED-RELATED"/>
    <property type="match status" value="1"/>
</dbReference>
<dbReference type="PANTHER" id="PTHR21310:SF15">
    <property type="entry name" value="AMINOGLYCOSIDE PHOSPHOTRANSFERASE DOMAIN-CONTAINING PROTEIN"/>
    <property type="match status" value="1"/>
</dbReference>
<feature type="region of interest" description="Disordered" evidence="1">
    <location>
        <begin position="298"/>
        <end position="331"/>
    </location>
</feature>
<dbReference type="RefSeq" id="WP_369226523.1">
    <property type="nucleotide sequence ID" value="NZ_CP163441.1"/>
</dbReference>
<reference evidence="3" key="1">
    <citation type="submission" date="2024-07" db="EMBL/GenBank/DDBJ databases">
        <authorList>
            <person name="Yu S.T."/>
        </authorList>
    </citation>
    <scope>NUCLEOTIDE SEQUENCE</scope>
    <source>
        <strain evidence="3">R39</strain>
    </source>
</reference>
<dbReference type="SUPFAM" id="SSF56112">
    <property type="entry name" value="Protein kinase-like (PK-like)"/>
    <property type="match status" value="1"/>
</dbReference>
<name>A0AB39QYK2_9ACTN</name>
<dbReference type="InterPro" id="IPR051678">
    <property type="entry name" value="AGP_Transferase"/>
</dbReference>
<dbReference type="Gene3D" id="3.90.1200.10">
    <property type="match status" value="1"/>
</dbReference>
<proteinExistence type="predicted"/>
<dbReference type="AlphaFoldDB" id="A0AB39QYK2"/>
<feature type="compositionally biased region" description="Pro residues" evidence="1">
    <location>
        <begin position="318"/>
        <end position="331"/>
    </location>
</feature>
<evidence type="ECO:0000313" key="3">
    <source>
        <dbReference type="EMBL" id="XDQ47626.1"/>
    </source>
</evidence>
<dbReference type="InterPro" id="IPR011009">
    <property type="entry name" value="Kinase-like_dom_sf"/>
</dbReference>
<evidence type="ECO:0000256" key="1">
    <source>
        <dbReference type="SAM" id="MobiDB-lite"/>
    </source>
</evidence>
<dbReference type="InterPro" id="IPR002575">
    <property type="entry name" value="Aminoglycoside_PTrfase"/>
</dbReference>
<evidence type="ECO:0000259" key="2">
    <source>
        <dbReference type="Pfam" id="PF01636"/>
    </source>
</evidence>
<dbReference type="Gene3D" id="3.30.200.20">
    <property type="entry name" value="Phosphorylase Kinase, domain 1"/>
    <property type="match status" value="1"/>
</dbReference>
<organism evidence="3">
    <name type="scientific">Streptomyces sp. R39</name>
    <dbReference type="NCBI Taxonomy" id="3238631"/>
    <lineage>
        <taxon>Bacteria</taxon>
        <taxon>Bacillati</taxon>
        <taxon>Actinomycetota</taxon>
        <taxon>Actinomycetes</taxon>
        <taxon>Kitasatosporales</taxon>
        <taxon>Streptomycetaceae</taxon>
        <taxon>Streptomyces</taxon>
    </lineage>
</organism>
<gene>
    <name evidence="3" type="ORF">AB5J52_38085</name>
</gene>
<dbReference type="Pfam" id="PF01636">
    <property type="entry name" value="APH"/>
    <property type="match status" value="1"/>
</dbReference>
<sequence length="331" mass="36169">MTLTDPREVLATALESAETRGLSPRPGTAVLNDAGWDFWVVEVQDTEGTEWILRLPRRNRSADLIAVEAAVLTAVRPALPVAVPRWEHADRAFIAYRRLRGAPAGAEDQDSLHYEWHPAAGGGRPGTGYVTSLAAALAALHCVPVEEAVDAGVPPREPGRVREELERTLGEARTAVPLPERWYAHWRAWLDDDRHWAHGVRLTHGDMHPGHTLVGPGSEAVTGVLDWTNAAFDDPAADFVDQYLAGGRPLLDRLLSAYRRGGGTIRPGLRERVLLRASFRWAHVGLLGVRTDRPPLTAVARERLTAPPPEPGTARKPMTPPGPAAPHRPTR</sequence>
<dbReference type="EMBL" id="CP163441">
    <property type="protein sequence ID" value="XDQ47626.1"/>
    <property type="molecule type" value="Genomic_DNA"/>
</dbReference>
<accession>A0AB39QYK2</accession>